<reference evidence="2" key="1">
    <citation type="journal article" date="2019" name="Int. J. Syst. Evol. Microbiol.">
        <title>The Global Catalogue of Microorganisms (GCM) 10K type strain sequencing project: providing services to taxonomists for standard genome sequencing and annotation.</title>
        <authorList>
            <consortium name="The Broad Institute Genomics Platform"/>
            <consortium name="The Broad Institute Genome Sequencing Center for Infectious Disease"/>
            <person name="Wu L."/>
            <person name="Ma J."/>
        </authorList>
    </citation>
    <scope>NUCLEOTIDE SEQUENCE [LARGE SCALE GENOMIC DNA]</scope>
    <source>
        <strain evidence="2">CCM 9147</strain>
    </source>
</reference>
<accession>A0ABW4DK92</accession>
<dbReference type="RefSeq" id="WP_229526191.1">
    <property type="nucleotide sequence ID" value="NZ_JAFFQR010000112.1"/>
</dbReference>
<dbReference type="Proteomes" id="UP001597340">
    <property type="component" value="Unassembled WGS sequence"/>
</dbReference>
<proteinExistence type="predicted"/>
<organism evidence="1 2">
    <name type="scientific">Paenibacillus farraposensis</name>
    <dbReference type="NCBI Taxonomy" id="2807095"/>
    <lineage>
        <taxon>Bacteria</taxon>
        <taxon>Bacillati</taxon>
        <taxon>Bacillota</taxon>
        <taxon>Bacilli</taxon>
        <taxon>Bacillales</taxon>
        <taxon>Paenibacillaceae</taxon>
        <taxon>Paenibacillus</taxon>
    </lineage>
</organism>
<evidence type="ECO:0000313" key="2">
    <source>
        <dbReference type="Proteomes" id="UP001597340"/>
    </source>
</evidence>
<name>A0ABW4DK92_9BACL</name>
<comment type="caution">
    <text evidence="1">The sequence shown here is derived from an EMBL/GenBank/DDBJ whole genome shotgun (WGS) entry which is preliminary data.</text>
</comment>
<gene>
    <name evidence="1" type="ORF">ACFQ5D_23355</name>
</gene>
<keyword evidence="2" id="KW-1185">Reference proteome</keyword>
<evidence type="ECO:0000313" key="1">
    <source>
        <dbReference type="EMBL" id="MFD1464194.1"/>
    </source>
</evidence>
<dbReference type="EMBL" id="JBHTNZ010000083">
    <property type="protein sequence ID" value="MFD1464194.1"/>
    <property type="molecule type" value="Genomic_DNA"/>
</dbReference>
<sequence>MLFKKRIKIIFATLFLLGLAAISTFWFTATHHSLKNKTNSETFTVVYSNAMDDGAEIVKYSNKGKILDKKT</sequence>
<protein>
    <submittedName>
        <fullName evidence="1">Uncharacterized protein</fullName>
    </submittedName>
</protein>